<evidence type="ECO:0000313" key="3">
    <source>
        <dbReference type="Proteomes" id="UP000739538"/>
    </source>
</evidence>
<keyword evidence="1" id="KW-0472">Membrane</keyword>
<feature type="transmembrane region" description="Helical" evidence="1">
    <location>
        <begin position="129"/>
        <end position="149"/>
    </location>
</feature>
<feature type="transmembrane region" description="Helical" evidence="1">
    <location>
        <begin position="6"/>
        <end position="26"/>
    </location>
</feature>
<keyword evidence="1" id="KW-1133">Transmembrane helix</keyword>
<feature type="transmembrane region" description="Helical" evidence="1">
    <location>
        <begin position="82"/>
        <end position="103"/>
    </location>
</feature>
<comment type="caution">
    <text evidence="2">The sequence shown here is derived from an EMBL/GenBank/DDBJ whole genome shotgun (WGS) entry which is preliminary data.</text>
</comment>
<accession>A0A956SD41</accession>
<dbReference type="InterPro" id="IPR018729">
    <property type="entry name" value="DUF2269_transmembrane"/>
</dbReference>
<dbReference type="Proteomes" id="UP000739538">
    <property type="component" value="Unassembled WGS sequence"/>
</dbReference>
<organism evidence="2 3">
    <name type="scientific">Eiseniibacteriota bacterium</name>
    <dbReference type="NCBI Taxonomy" id="2212470"/>
    <lineage>
        <taxon>Bacteria</taxon>
        <taxon>Candidatus Eiseniibacteriota</taxon>
    </lineage>
</organism>
<dbReference type="EMBL" id="JAGQHS010000039">
    <property type="protein sequence ID" value="MCA9756006.1"/>
    <property type="molecule type" value="Genomic_DNA"/>
</dbReference>
<evidence type="ECO:0000313" key="2">
    <source>
        <dbReference type="EMBL" id="MCA9756006.1"/>
    </source>
</evidence>
<dbReference type="Pfam" id="PF10027">
    <property type="entry name" value="DUF2269"/>
    <property type="match status" value="1"/>
</dbReference>
<protein>
    <submittedName>
        <fullName evidence="2">DUF2269 family protein</fullName>
    </submittedName>
</protein>
<reference evidence="2" key="2">
    <citation type="journal article" date="2021" name="Microbiome">
        <title>Successional dynamics and alternative stable states in a saline activated sludge microbial community over 9 years.</title>
        <authorList>
            <person name="Wang Y."/>
            <person name="Ye J."/>
            <person name="Ju F."/>
            <person name="Liu L."/>
            <person name="Boyd J.A."/>
            <person name="Deng Y."/>
            <person name="Parks D.H."/>
            <person name="Jiang X."/>
            <person name="Yin X."/>
            <person name="Woodcroft B.J."/>
            <person name="Tyson G.W."/>
            <person name="Hugenholtz P."/>
            <person name="Polz M.F."/>
            <person name="Zhang T."/>
        </authorList>
    </citation>
    <scope>NUCLEOTIDE SEQUENCE</scope>
    <source>
        <strain evidence="2">HKST-UBA02</strain>
    </source>
</reference>
<evidence type="ECO:0000256" key="1">
    <source>
        <dbReference type="SAM" id="Phobius"/>
    </source>
</evidence>
<proteinExistence type="predicted"/>
<gene>
    <name evidence="2" type="ORF">KDA27_09410</name>
</gene>
<sequence>MTGYLIMKTIHILAAIVFLGNIIVGIHWKRQADRAKDAKIAAHTWDSIIRADRTYTMPSVTLLFLVGFGAQGMGHYPITATWILWGIILLVLSGVVFMARVVPVQKKLAALARSGDISSAQYMDLDKQWMLWGTIATVLPIAAVVLMVWKPA</sequence>
<name>A0A956SD41_UNCEI</name>
<keyword evidence="1" id="KW-0812">Transmembrane</keyword>
<dbReference type="AlphaFoldDB" id="A0A956SD41"/>
<feature type="transmembrane region" description="Helical" evidence="1">
    <location>
        <begin position="55"/>
        <end position="76"/>
    </location>
</feature>
<reference evidence="2" key="1">
    <citation type="submission" date="2020-04" db="EMBL/GenBank/DDBJ databases">
        <authorList>
            <person name="Zhang T."/>
        </authorList>
    </citation>
    <scope>NUCLEOTIDE SEQUENCE</scope>
    <source>
        <strain evidence="2">HKST-UBA02</strain>
    </source>
</reference>